<dbReference type="PROSITE" id="PS00330">
    <property type="entry name" value="HEMOLYSIN_CALCIUM"/>
    <property type="match status" value="3"/>
</dbReference>
<dbReference type="PANTHER" id="PTHR38340">
    <property type="entry name" value="S-LAYER PROTEIN"/>
    <property type="match status" value="1"/>
</dbReference>
<dbReference type="InterPro" id="IPR001343">
    <property type="entry name" value="Hemolysn_Ca-bd"/>
</dbReference>
<dbReference type="InterPro" id="IPR011049">
    <property type="entry name" value="Serralysin-like_metalloprot_C"/>
</dbReference>
<dbReference type="SUPFAM" id="SSF51294">
    <property type="entry name" value="Hedgehog/intein (Hint) domain"/>
    <property type="match status" value="1"/>
</dbReference>
<evidence type="ECO:0000256" key="2">
    <source>
        <dbReference type="ARBA" id="ARBA00022525"/>
    </source>
</evidence>
<evidence type="ECO:0000256" key="3">
    <source>
        <dbReference type="SAM" id="MobiDB-lite"/>
    </source>
</evidence>
<comment type="caution">
    <text evidence="5">The sequence shown here is derived from an EMBL/GenBank/DDBJ whole genome shotgun (WGS) entry which is preliminary data.</text>
</comment>
<feature type="region of interest" description="Disordered" evidence="3">
    <location>
        <begin position="1"/>
        <end position="113"/>
    </location>
</feature>
<keyword evidence="6" id="KW-1185">Reference proteome</keyword>
<dbReference type="InterPro" id="IPR028992">
    <property type="entry name" value="Hedgehog/Intein_dom"/>
</dbReference>
<evidence type="ECO:0000259" key="4">
    <source>
        <dbReference type="Pfam" id="PF13403"/>
    </source>
</evidence>
<reference evidence="6" key="1">
    <citation type="journal article" date="2019" name="Int. J. Syst. Evol. Microbiol.">
        <title>The Global Catalogue of Microorganisms (GCM) 10K type strain sequencing project: providing services to taxonomists for standard genome sequencing and annotation.</title>
        <authorList>
            <consortium name="The Broad Institute Genomics Platform"/>
            <consortium name="The Broad Institute Genome Sequencing Center for Infectious Disease"/>
            <person name="Wu L."/>
            <person name="Ma J."/>
        </authorList>
    </citation>
    <scope>NUCLEOTIDE SEQUENCE [LARGE SCALE GENOMIC DNA]</scope>
    <source>
        <strain evidence="6">KCTC 52366</strain>
    </source>
</reference>
<dbReference type="InterPro" id="IPR050557">
    <property type="entry name" value="RTX_toxin/Mannuronan_C5-epim"/>
</dbReference>
<dbReference type="RefSeq" id="WP_275634060.1">
    <property type="nucleotide sequence ID" value="NZ_JARGYD010000007.1"/>
</dbReference>
<protein>
    <submittedName>
        <fullName evidence="5">Hint domain-containing protein</fullName>
    </submittedName>
</protein>
<evidence type="ECO:0000313" key="6">
    <source>
        <dbReference type="Proteomes" id="UP001595632"/>
    </source>
</evidence>
<evidence type="ECO:0000256" key="1">
    <source>
        <dbReference type="ARBA" id="ARBA00004613"/>
    </source>
</evidence>
<comment type="subcellular location">
    <subcellularLocation>
        <location evidence="1">Secreted</location>
    </subcellularLocation>
</comment>
<dbReference type="Proteomes" id="UP001595632">
    <property type="component" value="Unassembled WGS sequence"/>
</dbReference>
<dbReference type="Gene3D" id="2.150.10.10">
    <property type="entry name" value="Serralysin-like metalloprotease, C-terminal"/>
    <property type="match status" value="3"/>
</dbReference>
<dbReference type="PRINTS" id="PR00313">
    <property type="entry name" value="CABNDNGRPT"/>
</dbReference>
<dbReference type="Pfam" id="PF00353">
    <property type="entry name" value="HemolysinCabind"/>
    <property type="match status" value="3"/>
</dbReference>
<accession>A0ABV7GPR0</accession>
<keyword evidence="2" id="KW-0964">Secreted</keyword>
<name>A0ABV7GPR0_9RHOB</name>
<dbReference type="InterPro" id="IPR036844">
    <property type="entry name" value="Hint_dom_sf"/>
</dbReference>
<dbReference type="Pfam" id="PF13403">
    <property type="entry name" value="Hint_2"/>
    <property type="match status" value="1"/>
</dbReference>
<sequence>MSSQNGNDTIKGDWQDNDLAGGDGDDSVSGASGDDTLDGGAGNDTLKGDSGNDSLSGGDGDDQLEGGSQNDTLDGGAGDDTLYGGSEEDVLIGGDGDDYLDGGSQNDRLYGGAGDDTLYGGTGDDTMDGGAGDDLIYAGEYEGGHDMIVWGPEGGHDTIMGFSPEDDVIYVDGATIDDVILTPTDNPKIWTMTLDGVEDASLTIDFTYYWNEGITAEQLKQQVVTEKDTTIPESPVAMPVCLTAGAMVLTATGPRPVETLAEGDLLQVADGGLRPVRAVLRNRVSVAAQKADPALRPVEIAAGAFGDGLPRQRMRVSLQHAFLAVDARPNGRGEVLIRARHLADEMGLARLVETPRANVTYYHLVMDRHELVNADGVWTETVFAGPEALAADPVLSEMLDGRDIPQMDRRARPLLLRKHLRRYSGLSIGQVARDGVAAA</sequence>
<evidence type="ECO:0000313" key="5">
    <source>
        <dbReference type="EMBL" id="MFC3142281.1"/>
    </source>
</evidence>
<feature type="compositionally biased region" description="Low complexity" evidence="3">
    <location>
        <begin position="65"/>
        <end position="85"/>
    </location>
</feature>
<organism evidence="5 6">
    <name type="scientific">Psychromarinibacter halotolerans</name>
    <dbReference type="NCBI Taxonomy" id="1775175"/>
    <lineage>
        <taxon>Bacteria</taxon>
        <taxon>Pseudomonadati</taxon>
        <taxon>Pseudomonadota</taxon>
        <taxon>Alphaproteobacteria</taxon>
        <taxon>Rhodobacterales</taxon>
        <taxon>Paracoccaceae</taxon>
        <taxon>Psychromarinibacter</taxon>
    </lineage>
</organism>
<feature type="domain" description="Hedgehog/Intein (Hint)" evidence="4">
    <location>
        <begin position="240"/>
        <end position="385"/>
    </location>
</feature>
<gene>
    <name evidence="5" type="ORF">ACFOGP_06150</name>
</gene>
<proteinExistence type="predicted"/>
<feature type="compositionally biased region" description="Acidic residues" evidence="3">
    <location>
        <begin position="86"/>
        <end position="100"/>
    </location>
</feature>
<dbReference type="PANTHER" id="PTHR38340:SF1">
    <property type="entry name" value="S-LAYER PROTEIN"/>
    <property type="match status" value="1"/>
</dbReference>
<dbReference type="EMBL" id="JBHRTB010000010">
    <property type="protein sequence ID" value="MFC3142281.1"/>
    <property type="molecule type" value="Genomic_DNA"/>
</dbReference>
<dbReference type="SUPFAM" id="SSF51120">
    <property type="entry name" value="beta-Roll"/>
    <property type="match status" value="1"/>
</dbReference>
<dbReference type="InterPro" id="IPR018511">
    <property type="entry name" value="Hemolysin-typ_Ca-bd_CS"/>
</dbReference>